<dbReference type="AlphaFoldDB" id="A0A9Q8P497"/>
<sequence>MLHKSRRSSKKTYTALSYCWGSPESVKKIDLDGFRFGVTLSLWQALSTFAASNQSHTDLFWIDALCINQDDVSERNHQVQNMGQIYSSALVVYAWLGPRTEATELVCYVLQLFAIEKRPSFRQSQFDLSRKQLGTAGDLETIAHSLMSLMATEYFYRVWIIPETARAERLMIICGEARWDLSTLYEFTAAAAAYYDDRLTGHSWHLLYQILCDTPSDIRAHMAPDMVREGLYICLWSFLEARCQDKRDHVFAMAGHPITEELGPLHQIKVDYALTDDEVLITAMEWMSKLVSDCPEGVDLYVSEGRMINAILNTLTVVLLD</sequence>
<dbReference type="EMBL" id="CP090163">
    <property type="protein sequence ID" value="UJO12586.1"/>
    <property type="molecule type" value="Genomic_DNA"/>
</dbReference>
<dbReference type="Pfam" id="PF06985">
    <property type="entry name" value="HET"/>
    <property type="match status" value="1"/>
</dbReference>
<feature type="domain" description="Heterokaryon incompatibility" evidence="1">
    <location>
        <begin position="13"/>
        <end position="163"/>
    </location>
</feature>
<gene>
    <name evidence="2" type="ORF">CLAFUR5_02009</name>
</gene>
<evidence type="ECO:0000313" key="2">
    <source>
        <dbReference type="EMBL" id="UJO12586.1"/>
    </source>
</evidence>
<evidence type="ECO:0000259" key="1">
    <source>
        <dbReference type="Pfam" id="PF06985"/>
    </source>
</evidence>
<dbReference type="RefSeq" id="XP_047756952.1">
    <property type="nucleotide sequence ID" value="XM_047901157.1"/>
</dbReference>
<protein>
    <recommendedName>
        <fullName evidence="1">Heterokaryon incompatibility domain-containing protein</fullName>
    </recommendedName>
</protein>
<dbReference type="PANTHER" id="PTHR24148">
    <property type="entry name" value="ANKYRIN REPEAT DOMAIN-CONTAINING PROTEIN 39 HOMOLOG-RELATED"/>
    <property type="match status" value="1"/>
</dbReference>
<dbReference type="InterPro" id="IPR010730">
    <property type="entry name" value="HET"/>
</dbReference>
<keyword evidence="3" id="KW-1185">Reference proteome</keyword>
<reference evidence="2" key="1">
    <citation type="submission" date="2021-12" db="EMBL/GenBank/DDBJ databases">
        <authorList>
            <person name="Zaccaron A."/>
            <person name="Stergiopoulos I."/>
        </authorList>
    </citation>
    <scope>NUCLEOTIDE SEQUENCE</scope>
    <source>
        <strain evidence="2">Race5_Kim</strain>
    </source>
</reference>
<dbReference type="GeneID" id="71981887"/>
<evidence type="ECO:0000313" key="3">
    <source>
        <dbReference type="Proteomes" id="UP000756132"/>
    </source>
</evidence>
<dbReference type="OMA" id="MATEYFY"/>
<dbReference type="InterPro" id="IPR052895">
    <property type="entry name" value="HetReg/Transcr_Mod"/>
</dbReference>
<dbReference type="Proteomes" id="UP000756132">
    <property type="component" value="Chromosome 1"/>
</dbReference>
<name>A0A9Q8P497_PASFU</name>
<reference evidence="2" key="2">
    <citation type="journal article" date="2022" name="Microb. Genom.">
        <title>A chromosome-scale genome assembly of the tomato pathogen Cladosporium fulvum reveals a compartmentalized genome architecture and the presence of a dispensable chromosome.</title>
        <authorList>
            <person name="Zaccaron A.Z."/>
            <person name="Chen L.H."/>
            <person name="Samaras A."/>
            <person name="Stergiopoulos I."/>
        </authorList>
    </citation>
    <scope>NUCLEOTIDE SEQUENCE</scope>
    <source>
        <strain evidence="2">Race5_Kim</strain>
    </source>
</reference>
<dbReference type="KEGG" id="ffu:CLAFUR5_02009"/>
<proteinExistence type="predicted"/>
<organism evidence="2 3">
    <name type="scientific">Passalora fulva</name>
    <name type="common">Tomato leaf mold</name>
    <name type="synonym">Cladosporium fulvum</name>
    <dbReference type="NCBI Taxonomy" id="5499"/>
    <lineage>
        <taxon>Eukaryota</taxon>
        <taxon>Fungi</taxon>
        <taxon>Dikarya</taxon>
        <taxon>Ascomycota</taxon>
        <taxon>Pezizomycotina</taxon>
        <taxon>Dothideomycetes</taxon>
        <taxon>Dothideomycetidae</taxon>
        <taxon>Mycosphaerellales</taxon>
        <taxon>Mycosphaerellaceae</taxon>
        <taxon>Fulvia</taxon>
    </lineage>
</organism>
<dbReference type="OrthoDB" id="3921930at2759"/>
<dbReference type="PANTHER" id="PTHR24148:SF73">
    <property type="entry name" value="HET DOMAIN PROTEIN (AFU_ORTHOLOGUE AFUA_8G01020)"/>
    <property type="match status" value="1"/>
</dbReference>
<accession>A0A9Q8P497</accession>